<dbReference type="AlphaFoldDB" id="A0A9W9M0B2"/>
<sequence>MTMMILGEDWMRHGRPPGADRLEDWDLDLKGLLKGARWAQKRSGYDMDYWTPQKAADAFKSDDPPIMGYLFSLPVCPLDLVSDPPKWVSGVSRFDNLETIYYRQKLSRCARLKIDGTKWPYGYT</sequence>
<organism evidence="1 2">
    <name type="scientific">Penicillium capsulatum</name>
    <dbReference type="NCBI Taxonomy" id="69766"/>
    <lineage>
        <taxon>Eukaryota</taxon>
        <taxon>Fungi</taxon>
        <taxon>Dikarya</taxon>
        <taxon>Ascomycota</taxon>
        <taxon>Pezizomycotina</taxon>
        <taxon>Eurotiomycetes</taxon>
        <taxon>Eurotiomycetidae</taxon>
        <taxon>Eurotiales</taxon>
        <taxon>Aspergillaceae</taxon>
        <taxon>Penicillium</taxon>
    </lineage>
</organism>
<proteinExistence type="predicted"/>
<protein>
    <submittedName>
        <fullName evidence="1">Uncharacterized protein</fullName>
    </submittedName>
</protein>
<keyword evidence="2" id="KW-1185">Reference proteome</keyword>
<accession>A0A9W9M0B2</accession>
<evidence type="ECO:0000313" key="2">
    <source>
        <dbReference type="Proteomes" id="UP001146351"/>
    </source>
</evidence>
<evidence type="ECO:0000313" key="1">
    <source>
        <dbReference type="EMBL" id="KAJ5183819.1"/>
    </source>
</evidence>
<name>A0A9W9M0B2_9EURO</name>
<reference evidence="1" key="1">
    <citation type="submission" date="2022-11" db="EMBL/GenBank/DDBJ databases">
        <authorList>
            <person name="Petersen C."/>
        </authorList>
    </citation>
    <scope>NUCLEOTIDE SEQUENCE</scope>
    <source>
        <strain evidence="1">IBT 21917</strain>
    </source>
</reference>
<gene>
    <name evidence="1" type="ORF">N7492_001435</name>
</gene>
<comment type="caution">
    <text evidence="1">The sequence shown here is derived from an EMBL/GenBank/DDBJ whole genome shotgun (WGS) entry which is preliminary data.</text>
</comment>
<dbReference type="Proteomes" id="UP001146351">
    <property type="component" value="Unassembled WGS sequence"/>
</dbReference>
<dbReference type="EMBL" id="JAPQKO010000001">
    <property type="protein sequence ID" value="KAJ5183819.1"/>
    <property type="molecule type" value="Genomic_DNA"/>
</dbReference>
<reference evidence="1" key="2">
    <citation type="journal article" date="2023" name="IMA Fungus">
        <title>Comparative genomic study of the Penicillium genus elucidates a diverse pangenome and 15 lateral gene transfer events.</title>
        <authorList>
            <person name="Petersen C."/>
            <person name="Sorensen T."/>
            <person name="Nielsen M.R."/>
            <person name="Sondergaard T.E."/>
            <person name="Sorensen J.L."/>
            <person name="Fitzpatrick D.A."/>
            <person name="Frisvad J.C."/>
            <person name="Nielsen K.L."/>
        </authorList>
    </citation>
    <scope>NUCLEOTIDE SEQUENCE</scope>
    <source>
        <strain evidence="1">IBT 21917</strain>
    </source>
</reference>